<dbReference type="SMART" id="SM00138">
    <property type="entry name" value="MeTrc"/>
    <property type="match status" value="1"/>
</dbReference>
<dbReference type="GO" id="GO:0032259">
    <property type="term" value="P:methylation"/>
    <property type="evidence" value="ECO:0007669"/>
    <property type="project" value="UniProtKB-KW"/>
</dbReference>
<dbReference type="Gene3D" id="3.40.50.150">
    <property type="entry name" value="Vaccinia Virus protein VP39"/>
    <property type="match status" value="1"/>
</dbReference>
<dbReference type="SUPFAM" id="SSF47757">
    <property type="entry name" value="Chemotaxis receptor methyltransferase CheR, N-terminal domain"/>
    <property type="match status" value="1"/>
</dbReference>
<gene>
    <name evidence="2" type="ORF">DVR12_25630</name>
</gene>
<dbReference type="PANTHER" id="PTHR24422:SF8">
    <property type="entry name" value="CHEMOTAXIS PROTEIN"/>
    <property type="match status" value="1"/>
</dbReference>
<dbReference type="AlphaFoldDB" id="A0A3E1Y2X8"/>
<proteinExistence type="predicted"/>
<name>A0A3E1Y2X8_9BACT</name>
<organism evidence="2 3">
    <name type="scientific">Chitinophaga silvatica</name>
    <dbReference type="NCBI Taxonomy" id="2282649"/>
    <lineage>
        <taxon>Bacteria</taxon>
        <taxon>Pseudomonadati</taxon>
        <taxon>Bacteroidota</taxon>
        <taxon>Chitinophagia</taxon>
        <taxon>Chitinophagales</taxon>
        <taxon>Chitinophagaceae</taxon>
        <taxon>Chitinophaga</taxon>
    </lineage>
</organism>
<keyword evidence="2" id="KW-0808">Transferase</keyword>
<dbReference type="SUPFAM" id="SSF53335">
    <property type="entry name" value="S-adenosyl-L-methionine-dependent methyltransferases"/>
    <property type="match status" value="1"/>
</dbReference>
<dbReference type="PRINTS" id="PR00996">
    <property type="entry name" value="CHERMTFRASE"/>
</dbReference>
<keyword evidence="2" id="KW-0489">Methyltransferase</keyword>
<protein>
    <submittedName>
        <fullName evidence="2">Protein-glutamate O-methyltransferase CheR</fullName>
    </submittedName>
</protein>
<accession>A0A3E1Y2X8</accession>
<dbReference type="PANTHER" id="PTHR24422">
    <property type="entry name" value="CHEMOTAXIS PROTEIN METHYLTRANSFERASE"/>
    <property type="match status" value="1"/>
</dbReference>
<dbReference type="Pfam" id="PF03705">
    <property type="entry name" value="CheR_N"/>
    <property type="match status" value="1"/>
</dbReference>
<evidence type="ECO:0000259" key="1">
    <source>
        <dbReference type="PROSITE" id="PS50123"/>
    </source>
</evidence>
<reference evidence="2 3" key="1">
    <citation type="submission" date="2018-07" db="EMBL/GenBank/DDBJ databases">
        <title>Chitinophaga K2CV101002-2 sp. nov., isolated from a monsoon evergreen broad-leaved forest soil.</title>
        <authorList>
            <person name="Lv Y."/>
        </authorList>
    </citation>
    <scope>NUCLEOTIDE SEQUENCE [LARGE SCALE GENOMIC DNA]</scope>
    <source>
        <strain evidence="2 3">GDMCC 1.1288</strain>
    </source>
</reference>
<sequence>MFISELVGRNQINEQEVALLLNDVLERYGYDFTDYAPASINRRVNHLYQLDRFPSFAEFRYRIISDSVYALRFVEEITVNVTEMFRDPSFYHALRKEVLPILATYPSIRVWHAGCSTGEEVYSFAILLKEAGLLHKSIIYATDVNASVLEKGRKGIFRLSQMQQYSRNYMEAGGVEDFSSYYTANYEYAKFREELGEKIIFSPHNLVTDGSFNEFQLIICRNVLIYFNKQLQDRVLTLFCESLEQLGFLALGSKETLNFTRVAKKFKQIDSKEKIWRKVNL</sequence>
<dbReference type="EMBL" id="QPMM01000017">
    <property type="protein sequence ID" value="RFS18986.1"/>
    <property type="molecule type" value="Genomic_DNA"/>
</dbReference>
<keyword evidence="3" id="KW-1185">Reference proteome</keyword>
<comment type="caution">
    <text evidence="2">The sequence shown here is derived from an EMBL/GenBank/DDBJ whole genome shotgun (WGS) entry which is preliminary data.</text>
</comment>
<dbReference type="InterPro" id="IPR000780">
    <property type="entry name" value="CheR_MeTrfase"/>
</dbReference>
<feature type="domain" description="CheR-type methyltransferase" evidence="1">
    <location>
        <begin position="5"/>
        <end position="257"/>
    </location>
</feature>
<dbReference type="OrthoDB" id="9816309at2"/>
<dbReference type="InterPro" id="IPR029063">
    <property type="entry name" value="SAM-dependent_MTases_sf"/>
</dbReference>
<dbReference type="InterPro" id="IPR022642">
    <property type="entry name" value="CheR_C"/>
</dbReference>
<dbReference type="InterPro" id="IPR022641">
    <property type="entry name" value="CheR_N"/>
</dbReference>
<dbReference type="InterPro" id="IPR050903">
    <property type="entry name" value="Bact_Chemotaxis_MeTrfase"/>
</dbReference>
<evidence type="ECO:0000313" key="3">
    <source>
        <dbReference type="Proteomes" id="UP000260644"/>
    </source>
</evidence>
<dbReference type="Proteomes" id="UP000260644">
    <property type="component" value="Unassembled WGS sequence"/>
</dbReference>
<dbReference type="GO" id="GO:0008757">
    <property type="term" value="F:S-adenosylmethionine-dependent methyltransferase activity"/>
    <property type="evidence" value="ECO:0007669"/>
    <property type="project" value="InterPro"/>
</dbReference>
<evidence type="ECO:0000313" key="2">
    <source>
        <dbReference type="EMBL" id="RFS18986.1"/>
    </source>
</evidence>
<dbReference type="PROSITE" id="PS50123">
    <property type="entry name" value="CHER"/>
    <property type="match status" value="1"/>
</dbReference>
<dbReference type="Pfam" id="PF01739">
    <property type="entry name" value="CheR"/>
    <property type="match status" value="1"/>
</dbReference>